<dbReference type="OrthoDB" id="3934839at2759"/>
<dbReference type="GeneID" id="54301550"/>
<dbReference type="EMBL" id="ML995482">
    <property type="protein sequence ID" value="KAF2143127.1"/>
    <property type="molecule type" value="Genomic_DNA"/>
</dbReference>
<organism evidence="2 3">
    <name type="scientific">Aplosporella prunicola CBS 121167</name>
    <dbReference type="NCBI Taxonomy" id="1176127"/>
    <lineage>
        <taxon>Eukaryota</taxon>
        <taxon>Fungi</taxon>
        <taxon>Dikarya</taxon>
        <taxon>Ascomycota</taxon>
        <taxon>Pezizomycotina</taxon>
        <taxon>Dothideomycetes</taxon>
        <taxon>Dothideomycetes incertae sedis</taxon>
        <taxon>Botryosphaeriales</taxon>
        <taxon>Aplosporellaceae</taxon>
        <taxon>Aplosporella</taxon>
    </lineage>
</organism>
<evidence type="ECO:0000256" key="1">
    <source>
        <dbReference type="SAM" id="MobiDB-lite"/>
    </source>
</evidence>
<name>A0A6A6BJY0_9PEZI</name>
<sequence length="471" mass="50597">MASDSDSSPIQIVVDGKGTDWDTAIYTSNDPVHGHVLIDTRLKPSSVTICFSGKAISQVQDIYGLVNTAESVLFSYETTLLSSSESDIPASESSSSPFATFPFEFRFPSSVQSDGRNLKDNPIFAREPGHPLPPSMGASHFPSSGNAAYNAPTLGPSVYALKQVVNYALEAELRSTKSFKLLSGTKKTTTYIRYLPSCASPSHAILNRRTVTMTRQSRRLDPTHAGTHSLRAKLKDIIPSASAPTATFALLTTTPATLRANHPLAATLRLEHKARAPGLPGPPTLRLRGFRVLLKALTHARVPYDGTTQPFSDELVASDACGIPLAVRRWGGVGEEEGVLLREGEEVQLASLAEDGRLEVGAEVAPSFKTYGLAREYELVVRLWVECAGKVYDVEASKFGVEVLSLVGGRGREAREGRVGEGGVPGKHVPARDDSPSAAVLQWNDDDDDDNPPPLYEDIVNADHHADGGKA</sequence>
<dbReference type="Gene3D" id="2.60.40.640">
    <property type="match status" value="1"/>
</dbReference>
<feature type="region of interest" description="Disordered" evidence="1">
    <location>
        <begin position="414"/>
        <end position="471"/>
    </location>
</feature>
<accession>A0A6A6BJY0</accession>
<keyword evidence="3" id="KW-1185">Reference proteome</keyword>
<dbReference type="AlphaFoldDB" id="A0A6A6BJY0"/>
<dbReference type="RefSeq" id="XP_033398839.1">
    <property type="nucleotide sequence ID" value="XM_033544054.1"/>
</dbReference>
<dbReference type="Proteomes" id="UP000799438">
    <property type="component" value="Unassembled WGS sequence"/>
</dbReference>
<gene>
    <name evidence="2" type="ORF">K452DRAFT_317362</name>
</gene>
<dbReference type="InterPro" id="IPR014752">
    <property type="entry name" value="Arrestin-like_C"/>
</dbReference>
<evidence type="ECO:0000313" key="2">
    <source>
        <dbReference type="EMBL" id="KAF2143127.1"/>
    </source>
</evidence>
<evidence type="ECO:0008006" key="4">
    <source>
        <dbReference type="Google" id="ProtNLM"/>
    </source>
</evidence>
<feature type="compositionally biased region" description="Basic and acidic residues" evidence="1">
    <location>
        <begin position="461"/>
        <end position="471"/>
    </location>
</feature>
<reference evidence="2" key="1">
    <citation type="journal article" date="2020" name="Stud. Mycol.">
        <title>101 Dothideomycetes genomes: a test case for predicting lifestyles and emergence of pathogens.</title>
        <authorList>
            <person name="Haridas S."/>
            <person name="Albert R."/>
            <person name="Binder M."/>
            <person name="Bloem J."/>
            <person name="Labutti K."/>
            <person name="Salamov A."/>
            <person name="Andreopoulos B."/>
            <person name="Baker S."/>
            <person name="Barry K."/>
            <person name="Bills G."/>
            <person name="Bluhm B."/>
            <person name="Cannon C."/>
            <person name="Castanera R."/>
            <person name="Culley D."/>
            <person name="Daum C."/>
            <person name="Ezra D."/>
            <person name="Gonzalez J."/>
            <person name="Henrissat B."/>
            <person name="Kuo A."/>
            <person name="Liang C."/>
            <person name="Lipzen A."/>
            <person name="Lutzoni F."/>
            <person name="Magnuson J."/>
            <person name="Mondo S."/>
            <person name="Nolan M."/>
            <person name="Ohm R."/>
            <person name="Pangilinan J."/>
            <person name="Park H.-J."/>
            <person name="Ramirez L."/>
            <person name="Alfaro M."/>
            <person name="Sun H."/>
            <person name="Tritt A."/>
            <person name="Yoshinaga Y."/>
            <person name="Zwiers L.-H."/>
            <person name="Turgeon B."/>
            <person name="Goodwin S."/>
            <person name="Spatafora J."/>
            <person name="Crous P."/>
            <person name="Grigoriev I."/>
        </authorList>
    </citation>
    <scope>NUCLEOTIDE SEQUENCE</scope>
    <source>
        <strain evidence="2">CBS 121167</strain>
    </source>
</reference>
<evidence type="ECO:0000313" key="3">
    <source>
        <dbReference type="Proteomes" id="UP000799438"/>
    </source>
</evidence>
<proteinExistence type="predicted"/>
<protein>
    <recommendedName>
        <fullName evidence="4">Arrestin-like N-terminal domain-containing protein</fullName>
    </recommendedName>
</protein>